<dbReference type="AlphaFoldDB" id="A0A2N0VFX6"/>
<dbReference type="Gene3D" id="1.25.40.390">
    <property type="match status" value="1"/>
</dbReference>
<evidence type="ECO:0008006" key="3">
    <source>
        <dbReference type="Google" id="ProtNLM"/>
    </source>
</evidence>
<dbReference type="InterPro" id="IPR011990">
    <property type="entry name" value="TPR-like_helical_dom_sf"/>
</dbReference>
<sequence length="420" mass="46774">MRTPKRIITLLVIASLTMFYGCDQLLDVSNPNSLTEEDVTQPASANGLKNGLLHSLMVGTAWTWAATSTISDELYWTGSYESYKTFDEGRIDFPSNEITVEGFPNISEARYMADLAIDNISRFDADGTLDDRSILAKTYIYSALTRITIADSYDNFVFSDGMDAKPAIGEENMFELYDQAITHATEALSVAEDIGNTLLQAQAYGVRARAKHAKGVWQLLNPSGGTPSNPLVSGTGASADAEEALTLMDNDYKATFDYQSALLTNYMATQVIQRGEITFNESFDDLKTGESDPRAEAIIEDYLDTSTYTELYPPFTWLSAREMHLIIAEEAIGIDDDLARETMNYVRSFDGLPDIEPGDDLVEFIEHERRANLHFQNRRLNDMYRFGSLSDNWLQNEDAIQSPGTLLPIPSNELLANPNL</sequence>
<evidence type="ECO:0000313" key="2">
    <source>
        <dbReference type="Proteomes" id="UP000233398"/>
    </source>
</evidence>
<dbReference type="PROSITE" id="PS51257">
    <property type="entry name" value="PROKAR_LIPOPROTEIN"/>
    <property type="match status" value="1"/>
</dbReference>
<evidence type="ECO:0000313" key="1">
    <source>
        <dbReference type="EMBL" id="PKD43096.1"/>
    </source>
</evidence>
<comment type="caution">
    <text evidence="1">The sequence shown here is derived from an EMBL/GenBank/DDBJ whole genome shotgun (WGS) entry which is preliminary data.</text>
</comment>
<dbReference type="GO" id="GO:0009279">
    <property type="term" value="C:cell outer membrane"/>
    <property type="evidence" value="ECO:0007669"/>
    <property type="project" value="UniProtKB-SubCell"/>
</dbReference>
<dbReference type="RefSeq" id="WP_101073570.1">
    <property type="nucleotide sequence ID" value="NZ_PISP01000003.1"/>
</dbReference>
<protein>
    <recommendedName>
        <fullName evidence="3">RagB/SusD family nutrient uptake outer membrane protein</fullName>
    </recommendedName>
</protein>
<keyword evidence="2" id="KW-1185">Reference proteome</keyword>
<dbReference type="EMBL" id="PISP01000003">
    <property type="protein sequence ID" value="PKD43096.1"/>
    <property type="molecule type" value="Genomic_DNA"/>
</dbReference>
<accession>A0A2N0VFX6</accession>
<dbReference type="OrthoDB" id="1522814at2"/>
<organism evidence="1 2">
    <name type="scientific">Rhodohalobacter barkolensis</name>
    <dbReference type="NCBI Taxonomy" id="2053187"/>
    <lineage>
        <taxon>Bacteria</taxon>
        <taxon>Pseudomonadati</taxon>
        <taxon>Balneolota</taxon>
        <taxon>Balneolia</taxon>
        <taxon>Balneolales</taxon>
        <taxon>Balneolaceae</taxon>
        <taxon>Rhodohalobacter</taxon>
    </lineage>
</organism>
<reference evidence="1 2" key="1">
    <citation type="submission" date="2017-11" db="EMBL/GenBank/DDBJ databases">
        <title>Rhodohalobacter 15182 sp. nov., isolated from a salt lake.</title>
        <authorList>
            <person name="Han S."/>
        </authorList>
    </citation>
    <scope>NUCLEOTIDE SEQUENCE [LARGE SCALE GENOMIC DNA]</scope>
    <source>
        <strain evidence="1 2">15182</strain>
    </source>
</reference>
<gene>
    <name evidence="1" type="ORF">CWD77_10725</name>
</gene>
<dbReference type="Proteomes" id="UP000233398">
    <property type="component" value="Unassembled WGS sequence"/>
</dbReference>
<dbReference type="SUPFAM" id="SSF48452">
    <property type="entry name" value="TPR-like"/>
    <property type="match status" value="1"/>
</dbReference>
<proteinExistence type="predicted"/>
<name>A0A2N0VFX6_9BACT</name>